<dbReference type="Proteomes" id="UP000646579">
    <property type="component" value="Unassembled WGS sequence"/>
</dbReference>
<reference evidence="1" key="2">
    <citation type="submission" date="2020-09" db="EMBL/GenBank/DDBJ databases">
        <authorList>
            <person name="Sun Q."/>
            <person name="Kim S."/>
        </authorList>
    </citation>
    <scope>NUCLEOTIDE SEQUENCE</scope>
    <source>
        <strain evidence="1">KCTC 32437</strain>
    </source>
</reference>
<evidence type="ECO:0000313" key="1">
    <source>
        <dbReference type="EMBL" id="GHA11914.1"/>
    </source>
</evidence>
<dbReference type="EMBL" id="BMZE01000001">
    <property type="protein sequence ID" value="GHA11914.1"/>
    <property type="molecule type" value="Genomic_DNA"/>
</dbReference>
<dbReference type="RefSeq" id="WP_189422691.1">
    <property type="nucleotide sequence ID" value="NZ_BMZE01000001.1"/>
</dbReference>
<dbReference type="PANTHER" id="PTHR11669">
    <property type="entry name" value="REPLICATION FACTOR C / DNA POLYMERASE III GAMMA-TAU SUBUNIT"/>
    <property type="match status" value="1"/>
</dbReference>
<dbReference type="GO" id="GO:0006261">
    <property type="term" value="P:DNA-templated DNA replication"/>
    <property type="evidence" value="ECO:0007669"/>
    <property type="project" value="TreeGrafter"/>
</dbReference>
<dbReference type="InterPro" id="IPR027417">
    <property type="entry name" value="P-loop_NTPase"/>
</dbReference>
<sequence length="340" mass="37166">MNDPDALEDVSLPEESPGVIGHDEARAIVSQRLNGGTLPGAIMLHGPRGIGKATLAFAIAQDLLVATGDEDAHRVQEQILAGAHPNIQVLRRQQRDARAYYTVIRIEDIRSLRDSLHMTRGRNGHRIAIIDTIDDCNISAANALLKTLEEPPAQTMFILVSHRPGQLLPTIRSRCHSIALRPISDDDVAQVLRQQRPDLPDQQVQGAVSMAQGRPRRAFEALTIGGESALGGLSGWLARPLDHDSGAHLALADQLAAKAQSPELMFARDMMLEWLAVEAREAATQHAGKRRLASVNQLWEKAQAAFAEADALNLDMRQTLVTVLDDIRLHARSFLAAEIQ</sequence>
<proteinExistence type="predicted"/>
<dbReference type="InterPro" id="IPR050238">
    <property type="entry name" value="DNA_Rep/Repair_Clamp_Loader"/>
</dbReference>
<organism evidence="1 2">
    <name type="scientific">Devosia pacifica</name>
    <dbReference type="NCBI Taxonomy" id="1335967"/>
    <lineage>
        <taxon>Bacteria</taxon>
        <taxon>Pseudomonadati</taxon>
        <taxon>Pseudomonadota</taxon>
        <taxon>Alphaproteobacteria</taxon>
        <taxon>Hyphomicrobiales</taxon>
        <taxon>Devosiaceae</taxon>
        <taxon>Devosia</taxon>
    </lineage>
</organism>
<accession>A0A918RU36</accession>
<evidence type="ECO:0000313" key="2">
    <source>
        <dbReference type="Proteomes" id="UP000646579"/>
    </source>
</evidence>
<dbReference type="Gene3D" id="3.40.50.300">
    <property type="entry name" value="P-loop containing nucleotide triphosphate hydrolases"/>
    <property type="match status" value="1"/>
</dbReference>
<dbReference type="AlphaFoldDB" id="A0A918RU36"/>
<keyword evidence="2" id="KW-1185">Reference proteome</keyword>
<dbReference type="Pfam" id="PF13177">
    <property type="entry name" value="DNA_pol3_delta2"/>
    <property type="match status" value="1"/>
</dbReference>
<dbReference type="SUPFAM" id="SSF52540">
    <property type="entry name" value="P-loop containing nucleoside triphosphate hydrolases"/>
    <property type="match status" value="1"/>
</dbReference>
<protein>
    <submittedName>
        <fullName evidence="1">DNA polymerase III subunit delta</fullName>
    </submittedName>
</protein>
<comment type="caution">
    <text evidence="1">The sequence shown here is derived from an EMBL/GenBank/DDBJ whole genome shotgun (WGS) entry which is preliminary data.</text>
</comment>
<name>A0A918RU36_9HYPH</name>
<dbReference type="GO" id="GO:0009360">
    <property type="term" value="C:DNA polymerase III complex"/>
    <property type="evidence" value="ECO:0007669"/>
    <property type="project" value="TreeGrafter"/>
</dbReference>
<reference evidence="1" key="1">
    <citation type="journal article" date="2014" name="Int. J. Syst. Evol. Microbiol.">
        <title>Complete genome sequence of Corynebacterium casei LMG S-19264T (=DSM 44701T), isolated from a smear-ripened cheese.</title>
        <authorList>
            <consortium name="US DOE Joint Genome Institute (JGI-PGF)"/>
            <person name="Walter F."/>
            <person name="Albersmeier A."/>
            <person name="Kalinowski J."/>
            <person name="Ruckert C."/>
        </authorList>
    </citation>
    <scope>NUCLEOTIDE SEQUENCE</scope>
    <source>
        <strain evidence="1">KCTC 32437</strain>
    </source>
</reference>
<gene>
    <name evidence="1" type="ORF">GCM10007989_02840</name>
</gene>
<dbReference type="PANTHER" id="PTHR11669:SF8">
    <property type="entry name" value="DNA POLYMERASE III SUBUNIT DELTA"/>
    <property type="match status" value="1"/>
</dbReference>